<proteinExistence type="predicted"/>
<comment type="caution">
    <text evidence="3">The sequence shown here is derived from an EMBL/GenBank/DDBJ whole genome shotgun (WGS) entry which is preliminary data.</text>
</comment>
<dbReference type="RefSeq" id="WP_263336435.1">
    <property type="nucleotide sequence ID" value="NZ_JAGSYH010000003.1"/>
</dbReference>
<organism evidence="3 4">
    <name type="scientific">Acidicapsa dinghuensis</name>
    <dbReference type="NCBI Taxonomy" id="2218256"/>
    <lineage>
        <taxon>Bacteria</taxon>
        <taxon>Pseudomonadati</taxon>
        <taxon>Acidobacteriota</taxon>
        <taxon>Terriglobia</taxon>
        <taxon>Terriglobales</taxon>
        <taxon>Acidobacteriaceae</taxon>
        <taxon>Acidicapsa</taxon>
    </lineage>
</organism>
<accession>A0ABW1EI94</accession>
<feature type="transmembrane region" description="Helical" evidence="2">
    <location>
        <begin position="364"/>
        <end position="381"/>
    </location>
</feature>
<feature type="transmembrane region" description="Helical" evidence="2">
    <location>
        <begin position="244"/>
        <end position="262"/>
    </location>
</feature>
<evidence type="ECO:0000256" key="1">
    <source>
        <dbReference type="ARBA" id="ARBA00023115"/>
    </source>
</evidence>
<evidence type="ECO:0000313" key="4">
    <source>
        <dbReference type="Proteomes" id="UP001596091"/>
    </source>
</evidence>
<keyword evidence="2" id="KW-0812">Transmembrane</keyword>
<dbReference type="PANTHER" id="PTHR43317">
    <property type="entry name" value="THERMOSPERMINE SYNTHASE ACAULIS5"/>
    <property type="match status" value="1"/>
</dbReference>
<sequence length="681" mass="74347">MSSSRLLFGCTIFLASFLLFLVEPMAAKQLLPVFGGSAAVWITCLVFFQTALLFAYLYAHWLTQRPVWNLHSTLLFLGAASALIWTTHARSWAGAGSHPFLGVLSALAISIGLPFLMLGATSPLLQVWLARIESGKIPYRLFALSNLASLLALAAYPTLIEPNLTLHAQRMLWGSGFAIFAALSATLAFRTRRATAPFAVIVAQTDETAPAAPLSRKLLWLLLPMAASMQLAAVTSHITQNIAPIPLLWILPLGVYLITLILTFEFPRILPRWLISRLLIVLLAALAYWLTKPEGSLPLKLSIGFFLTELFVACQFCHSEAYALRPERPSESTLFYLMFAAGGALGAFLIGIVAPIIFSFNYDLSASFLVTAAVALVAAWPEGWQYRLVWSCSVILTLVLCVMLRNAFYRDTPVHVRNFYGSLRVKETVGYPGAAIHVLTNGTIQHGTQIYTDTLRITPTTYYARDSGVGIAMANCCLQNGSMKPRNIGVIGLGAGTMAAYGQAGDHITFYEINPAVIPIAQNVFTYIRDAESRGARVDIVEGDARNSLAAEPPQHFDVLVVDAFTGDAIPLHLLSTEALALYKTHLVSGGVLAFHISNQHVDLEPEVLQLAKASGMQARVVSTPANEDRGEFIATWMLVSSNANFFNIPAVFNASQQASDTPHVRVWTDDYSSLLPLLDW</sequence>
<feature type="transmembrane region" description="Helical" evidence="2">
    <location>
        <begin position="388"/>
        <end position="408"/>
    </location>
</feature>
<dbReference type="Gene3D" id="3.40.50.150">
    <property type="entry name" value="Vaccinia Virus protein VP39"/>
    <property type="match status" value="1"/>
</dbReference>
<dbReference type="PANTHER" id="PTHR43317:SF1">
    <property type="entry name" value="THERMOSPERMINE SYNTHASE ACAULIS5"/>
    <property type="match status" value="1"/>
</dbReference>
<keyword evidence="4" id="KW-1185">Reference proteome</keyword>
<dbReference type="SUPFAM" id="SSF53335">
    <property type="entry name" value="S-adenosyl-L-methionine-dependent methyltransferases"/>
    <property type="match status" value="1"/>
</dbReference>
<feature type="transmembrane region" description="Helical" evidence="2">
    <location>
        <begin position="274"/>
        <end position="291"/>
    </location>
</feature>
<dbReference type="InterPro" id="IPR029063">
    <property type="entry name" value="SAM-dependent_MTases_sf"/>
</dbReference>
<feature type="transmembrane region" description="Helical" evidence="2">
    <location>
        <begin position="38"/>
        <end position="58"/>
    </location>
</feature>
<feature type="transmembrane region" description="Helical" evidence="2">
    <location>
        <begin position="100"/>
        <end position="129"/>
    </location>
</feature>
<name>A0ABW1EI94_9BACT</name>
<feature type="transmembrane region" description="Helical" evidence="2">
    <location>
        <begin position="171"/>
        <end position="189"/>
    </location>
</feature>
<reference evidence="4" key="1">
    <citation type="journal article" date="2019" name="Int. J. Syst. Evol. Microbiol.">
        <title>The Global Catalogue of Microorganisms (GCM) 10K type strain sequencing project: providing services to taxonomists for standard genome sequencing and annotation.</title>
        <authorList>
            <consortium name="The Broad Institute Genomics Platform"/>
            <consortium name="The Broad Institute Genome Sequencing Center for Infectious Disease"/>
            <person name="Wu L."/>
            <person name="Ma J."/>
        </authorList>
    </citation>
    <scope>NUCLEOTIDE SEQUENCE [LARGE SCALE GENOMIC DNA]</scope>
    <source>
        <strain evidence="4">JCM 4087</strain>
    </source>
</reference>
<keyword evidence="1" id="KW-0620">Polyamine biosynthesis</keyword>
<evidence type="ECO:0000313" key="3">
    <source>
        <dbReference type="EMBL" id="MFC5862693.1"/>
    </source>
</evidence>
<dbReference type="NCBIfam" id="NF037959">
    <property type="entry name" value="MFS_SpdSyn"/>
    <property type="match status" value="1"/>
</dbReference>
<gene>
    <name evidence="3" type="ORF">ACFPT7_10365</name>
</gene>
<feature type="transmembrane region" description="Helical" evidence="2">
    <location>
        <begin position="218"/>
        <end position="238"/>
    </location>
</feature>
<keyword evidence="2" id="KW-0472">Membrane</keyword>
<dbReference type="EMBL" id="JBHSPH010000002">
    <property type="protein sequence ID" value="MFC5862693.1"/>
    <property type="molecule type" value="Genomic_DNA"/>
</dbReference>
<feature type="transmembrane region" description="Helical" evidence="2">
    <location>
        <begin position="70"/>
        <end position="88"/>
    </location>
</feature>
<feature type="transmembrane region" description="Helical" evidence="2">
    <location>
        <begin position="141"/>
        <end position="159"/>
    </location>
</feature>
<evidence type="ECO:0000256" key="2">
    <source>
        <dbReference type="SAM" id="Phobius"/>
    </source>
</evidence>
<feature type="transmembrane region" description="Helical" evidence="2">
    <location>
        <begin position="334"/>
        <end position="358"/>
    </location>
</feature>
<keyword evidence="2" id="KW-1133">Transmembrane helix</keyword>
<dbReference type="Proteomes" id="UP001596091">
    <property type="component" value="Unassembled WGS sequence"/>
</dbReference>
<protein>
    <submittedName>
        <fullName evidence="3">Spermidine synthase</fullName>
    </submittedName>
</protein>